<dbReference type="GO" id="GO:0009252">
    <property type="term" value="P:peptidoglycan biosynthetic process"/>
    <property type="evidence" value="ECO:0007669"/>
    <property type="project" value="UniProtKB-UniRule"/>
</dbReference>
<evidence type="ECO:0000256" key="4">
    <source>
        <dbReference type="ARBA" id="ARBA00022679"/>
    </source>
</evidence>
<keyword evidence="1 10" id="KW-1003">Cell membrane</keyword>
<accession>U2Q822</accession>
<dbReference type="EMBL" id="AWVP01000041">
    <property type="protein sequence ID" value="ERK58930.1"/>
    <property type="molecule type" value="Genomic_DNA"/>
</dbReference>
<organism evidence="13 14">
    <name type="scientific">Gemella bergeri ATCC 700627</name>
    <dbReference type="NCBI Taxonomy" id="1321820"/>
    <lineage>
        <taxon>Bacteria</taxon>
        <taxon>Bacillati</taxon>
        <taxon>Bacillota</taxon>
        <taxon>Bacilli</taxon>
        <taxon>Bacillales</taxon>
        <taxon>Gemellaceae</taxon>
        <taxon>Gemella</taxon>
    </lineage>
</organism>
<keyword evidence="5 10" id="KW-0133">Cell shape</keyword>
<evidence type="ECO:0000256" key="9">
    <source>
        <dbReference type="ARBA" id="ARBA00023316"/>
    </source>
</evidence>
<dbReference type="GO" id="GO:0050511">
    <property type="term" value="F:undecaprenyldiphospho-muramoylpentapeptide beta-N-acetylglucosaminyltransferase activity"/>
    <property type="evidence" value="ECO:0007669"/>
    <property type="project" value="UniProtKB-UniRule"/>
</dbReference>
<dbReference type="CDD" id="cd03785">
    <property type="entry name" value="GT28_MurG"/>
    <property type="match status" value="1"/>
</dbReference>
<dbReference type="GO" id="GO:0071555">
    <property type="term" value="P:cell wall organization"/>
    <property type="evidence" value="ECO:0007669"/>
    <property type="project" value="UniProtKB-KW"/>
</dbReference>
<feature type="domain" description="Glycosyltransferase family 28 N-terminal" evidence="11">
    <location>
        <begin position="4"/>
        <end position="142"/>
    </location>
</feature>
<dbReference type="GO" id="GO:0008360">
    <property type="term" value="P:regulation of cell shape"/>
    <property type="evidence" value="ECO:0007669"/>
    <property type="project" value="UniProtKB-KW"/>
</dbReference>
<dbReference type="NCBIfam" id="NF009102">
    <property type="entry name" value="PRK12446.1"/>
    <property type="match status" value="1"/>
</dbReference>
<keyword evidence="14" id="KW-1185">Reference proteome</keyword>
<feature type="binding site" evidence="10">
    <location>
        <position position="289"/>
    </location>
    <ligand>
        <name>UDP-N-acetyl-alpha-D-glucosamine</name>
        <dbReference type="ChEBI" id="CHEBI:57705"/>
    </ligand>
</feature>
<dbReference type="eggNOG" id="COG0707">
    <property type="taxonomic scope" value="Bacteria"/>
</dbReference>
<protein>
    <recommendedName>
        <fullName evidence="10">UDP-N-acetylglucosamine--N-acetylmuramyl-(pentapeptide) pyrophosphoryl-undecaprenol N-acetylglucosamine transferase</fullName>
        <ecNumber evidence="10">2.4.1.227</ecNumber>
    </recommendedName>
    <alternativeName>
        <fullName evidence="10">Undecaprenyl-PP-MurNAc-pentapeptide-UDPGlcNAc GlcNAc transferase</fullName>
    </alternativeName>
</protein>
<comment type="function">
    <text evidence="10">Cell wall formation. Catalyzes the transfer of a GlcNAc subunit on undecaprenyl-pyrophosphoryl-MurNAc-pentapeptide (lipid intermediate I) to form undecaprenyl-pyrophosphoryl-MurNAc-(pentapeptide)GlcNAc (lipid intermediate II).</text>
</comment>
<feature type="binding site" evidence="10">
    <location>
        <position position="165"/>
    </location>
    <ligand>
        <name>UDP-N-acetyl-alpha-D-glucosamine</name>
        <dbReference type="ChEBI" id="CHEBI:57705"/>
    </ligand>
</feature>
<dbReference type="UniPathway" id="UPA00219"/>
<dbReference type="PATRIC" id="fig|1321820.3.peg.634"/>
<comment type="pathway">
    <text evidence="10">Cell wall biogenesis; peptidoglycan biosynthesis.</text>
</comment>
<evidence type="ECO:0000313" key="14">
    <source>
        <dbReference type="Proteomes" id="UP000016637"/>
    </source>
</evidence>
<dbReference type="GO" id="GO:0005886">
    <property type="term" value="C:plasma membrane"/>
    <property type="evidence" value="ECO:0007669"/>
    <property type="project" value="UniProtKB-SubCell"/>
</dbReference>
<keyword evidence="3 10" id="KW-0328">Glycosyltransferase</keyword>
<dbReference type="HAMAP" id="MF_00033">
    <property type="entry name" value="MurG"/>
    <property type="match status" value="1"/>
</dbReference>
<dbReference type="Gene3D" id="3.40.50.2000">
    <property type="entry name" value="Glycogen Phosphorylase B"/>
    <property type="match status" value="2"/>
</dbReference>
<comment type="catalytic activity">
    <reaction evidence="10">
        <text>di-trans,octa-cis-undecaprenyl diphospho-N-acetyl-alpha-D-muramoyl-L-alanyl-D-glutamyl-meso-2,6-diaminopimeloyl-D-alanyl-D-alanine + UDP-N-acetyl-alpha-D-glucosamine = di-trans,octa-cis-undecaprenyl diphospho-[N-acetyl-alpha-D-glucosaminyl-(1-&gt;4)]-N-acetyl-alpha-D-muramoyl-L-alanyl-D-glutamyl-meso-2,6-diaminopimeloyl-D-alanyl-D-alanine + UDP + H(+)</text>
        <dbReference type="Rhea" id="RHEA:31227"/>
        <dbReference type="ChEBI" id="CHEBI:15378"/>
        <dbReference type="ChEBI" id="CHEBI:57705"/>
        <dbReference type="ChEBI" id="CHEBI:58223"/>
        <dbReference type="ChEBI" id="CHEBI:61387"/>
        <dbReference type="ChEBI" id="CHEBI:61388"/>
        <dbReference type="EC" id="2.4.1.227"/>
    </reaction>
</comment>
<evidence type="ECO:0000313" key="13">
    <source>
        <dbReference type="EMBL" id="ERK58930.1"/>
    </source>
</evidence>
<keyword evidence="2 10" id="KW-0132">Cell division</keyword>
<evidence type="ECO:0000256" key="6">
    <source>
        <dbReference type="ARBA" id="ARBA00022984"/>
    </source>
</evidence>
<dbReference type="SUPFAM" id="SSF53756">
    <property type="entry name" value="UDP-Glycosyltransferase/glycogen phosphorylase"/>
    <property type="match status" value="1"/>
</dbReference>
<keyword evidence="6 10" id="KW-0573">Peptidoglycan synthesis</keyword>
<evidence type="ECO:0000256" key="7">
    <source>
        <dbReference type="ARBA" id="ARBA00023136"/>
    </source>
</evidence>
<dbReference type="InterPro" id="IPR004276">
    <property type="entry name" value="GlycoTrans_28_N"/>
</dbReference>
<gene>
    <name evidence="10" type="primary">murG</name>
    <name evidence="13" type="ORF">HMPREF1983_00648</name>
</gene>
<evidence type="ECO:0000256" key="1">
    <source>
        <dbReference type="ARBA" id="ARBA00022475"/>
    </source>
</evidence>
<dbReference type="Pfam" id="PF03033">
    <property type="entry name" value="Glyco_transf_28"/>
    <property type="match status" value="1"/>
</dbReference>
<dbReference type="InterPro" id="IPR006009">
    <property type="entry name" value="GlcNAc_MurG"/>
</dbReference>
<dbReference type="PANTHER" id="PTHR21015:SF27">
    <property type="entry name" value="UDP-N-ACETYLGLUCOSAMINE--N-ACETYLMURAMYL-(PENTAPEPTIDE) PYROPHOSPHORYL-UNDECAPRENOL N-ACETYLGLUCOSAMINE TRANSFERASE"/>
    <property type="match status" value="1"/>
</dbReference>
<dbReference type="InterPro" id="IPR007235">
    <property type="entry name" value="Glyco_trans_28_C"/>
</dbReference>
<dbReference type="RefSeq" id="WP_021753289.1">
    <property type="nucleotide sequence ID" value="NZ_KI271856.1"/>
</dbReference>
<feature type="domain" description="Glycosyl transferase family 28 C-terminal" evidence="12">
    <location>
        <begin position="188"/>
        <end position="340"/>
    </location>
</feature>
<evidence type="ECO:0000256" key="8">
    <source>
        <dbReference type="ARBA" id="ARBA00023306"/>
    </source>
</evidence>
<feature type="binding site" evidence="10">
    <location>
        <begin position="11"/>
        <end position="13"/>
    </location>
    <ligand>
        <name>UDP-N-acetyl-alpha-D-glucosamine</name>
        <dbReference type="ChEBI" id="CHEBI:57705"/>
    </ligand>
</feature>
<dbReference type="Proteomes" id="UP000016637">
    <property type="component" value="Unassembled WGS sequence"/>
</dbReference>
<keyword evidence="8 10" id="KW-0131">Cell cycle</keyword>
<dbReference type="PANTHER" id="PTHR21015">
    <property type="entry name" value="UDP-N-ACETYLGLUCOSAMINE--N-ACETYLMURAMYL-(PENTAPEPTIDE) PYROPHOSPHORYL-UNDECAPRENOL N-ACETYLGLUCOSAMINE TRANSFERASE 1"/>
    <property type="match status" value="1"/>
</dbReference>
<evidence type="ECO:0000256" key="10">
    <source>
        <dbReference type="HAMAP-Rule" id="MF_00033"/>
    </source>
</evidence>
<evidence type="ECO:0000256" key="2">
    <source>
        <dbReference type="ARBA" id="ARBA00022618"/>
    </source>
</evidence>
<proteinExistence type="inferred from homology"/>
<name>U2Q822_9BACL</name>
<comment type="caution">
    <text evidence="13">The sequence shown here is derived from an EMBL/GenBank/DDBJ whole genome shotgun (WGS) entry which is preliminary data.</text>
</comment>
<evidence type="ECO:0000259" key="12">
    <source>
        <dbReference type="Pfam" id="PF04101"/>
    </source>
</evidence>
<feature type="binding site" evidence="10">
    <location>
        <position position="195"/>
    </location>
    <ligand>
        <name>UDP-N-acetyl-alpha-D-glucosamine</name>
        <dbReference type="ChEBI" id="CHEBI:57705"/>
    </ligand>
</feature>
<keyword evidence="7 10" id="KW-0472">Membrane</keyword>
<evidence type="ECO:0000256" key="5">
    <source>
        <dbReference type="ARBA" id="ARBA00022960"/>
    </source>
</evidence>
<sequence length="360" mass="40940">MNKVLFTGGGSAGHVSVNVALIPEFKKNGYKISYIGSKKGIEKEMIEKIPDIKYYAISSGKLRRYFSWENFVDPFKVLKGIIDSILILKKEKPDFVFSKGGFVSVPVCIAAKFLKIPVVLHESDLTPGLANKINIKFCNHIFTTFEDTIKYLPNGKASLIGAIVRDDIYSGEKEKGYEFTGFNEEKPVILVMGGSLGSKILNDYIWNSISELVEKYQIIHLVGKGLINDNIVVQGYRQYEFLSKELFDAFQITDFTISRAGANALYEFLALEIPAILVPLGINQSRGDQIENAKFFEKNNFSKVIFEEEFVDLDLTEIDEFYNNLDQYKKSMIEYKKEKKVINNVIDFYKKILNIVGVRK</sequence>
<dbReference type="Pfam" id="PF04101">
    <property type="entry name" value="Glyco_tran_28_C"/>
    <property type="match status" value="1"/>
</dbReference>
<dbReference type="AlphaFoldDB" id="U2Q822"/>
<evidence type="ECO:0000256" key="3">
    <source>
        <dbReference type="ARBA" id="ARBA00022676"/>
    </source>
</evidence>
<keyword evidence="4 10" id="KW-0808">Transferase</keyword>
<comment type="caution">
    <text evidence="10">Lacks conserved residue(s) required for the propagation of feature annotation.</text>
</comment>
<dbReference type="HOGENOM" id="CLU_037404_0_0_9"/>
<comment type="subcellular location">
    <subcellularLocation>
        <location evidence="10">Cell membrane</location>
        <topology evidence="10">Peripheral membrane protein</topology>
        <orientation evidence="10">Cytoplasmic side</orientation>
    </subcellularLocation>
</comment>
<reference evidence="13 14" key="1">
    <citation type="submission" date="2013-08" db="EMBL/GenBank/DDBJ databases">
        <authorList>
            <person name="Weinstock G."/>
            <person name="Sodergren E."/>
            <person name="Wylie T."/>
            <person name="Fulton L."/>
            <person name="Fulton R."/>
            <person name="Fronick C."/>
            <person name="O'Laughlin M."/>
            <person name="Godfrey J."/>
            <person name="Miner T."/>
            <person name="Herter B."/>
            <person name="Appelbaum E."/>
            <person name="Cordes M."/>
            <person name="Lek S."/>
            <person name="Wollam A."/>
            <person name="Pepin K.H."/>
            <person name="Palsikar V.B."/>
            <person name="Mitreva M."/>
            <person name="Wilson R.K."/>
        </authorList>
    </citation>
    <scope>NUCLEOTIDE SEQUENCE [LARGE SCALE GENOMIC DNA]</scope>
    <source>
        <strain evidence="13 14">ATCC 700627</strain>
    </source>
</reference>
<keyword evidence="9 10" id="KW-0961">Cell wall biogenesis/degradation</keyword>
<dbReference type="GO" id="GO:0005975">
    <property type="term" value="P:carbohydrate metabolic process"/>
    <property type="evidence" value="ECO:0007669"/>
    <property type="project" value="InterPro"/>
</dbReference>
<dbReference type="GO" id="GO:0051991">
    <property type="term" value="F:UDP-N-acetyl-D-glucosamine:N-acetylmuramoyl-L-alanyl-D-glutamyl-meso-2,6-diaminopimelyl-D-alanyl-D-alanine-diphosphoundecaprenol 4-beta-N-acetylglucosaminlytransferase activity"/>
    <property type="evidence" value="ECO:0007669"/>
    <property type="project" value="RHEA"/>
</dbReference>
<dbReference type="EC" id="2.4.1.227" evidence="10"/>
<dbReference type="GO" id="GO:0051301">
    <property type="term" value="P:cell division"/>
    <property type="evidence" value="ECO:0007669"/>
    <property type="project" value="UniProtKB-KW"/>
</dbReference>
<comment type="similarity">
    <text evidence="10">Belongs to the glycosyltransferase 28 family. MurG subfamily.</text>
</comment>
<evidence type="ECO:0000259" key="11">
    <source>
        <dbReference type="Pfam" id="PF03033"/>
    </source>
</evidence>